<dbReference type="PANTHER" id="PTHR10030:SF37">
    <property type="entry name" value="ALPHA-L-FUCOSIDASE-RELATED"/>
    <property type="match status" value="1"/>
</dbReference>
<evidence type="ECO:0000256" key="2">
    <source>
        <dbReference type="ARBA" id="ARBA00007951"/>
    </source>
</evidence>
<dbReference type="GO" id="GO:0006004">
    <property type="term" value="P:fucose metabolic process"/>
    <property type="evidence" value="ECO:0007669"/>
    <property type="project" value="InterPro"/>
</dbReference>
<comment type="similarity">
    <text evidence="2">Belongs to the glycosyl hydrolase 29 family.</text>
</comment>
<dbReference type="GO" id="GO:0005764">
    <property type="term" value="C:lysosome"/>
    <property type="evidence" value="ECO:0007669"/>
    <property type="project" value="TreeGrafter"/>
</dbReference>
<dbReference type="SMART" id="SM00812">
    <property type="entry name" value="Alpha_L_fucos"/>
    <property type="match status" value="1"/>
</dbReference>
<dbReference type="InterPro" id="IPR000933">
    <property type="entry name" value="Glyco_hydro_29"/>
</dbReference>
<evidence type="ECO:0000256" key="5">
    <source>
        <dbReference type="ARBA" id="ARBA00022801"/>
    </source>
</evidence>
<reference evidence="9" key="1">
    <citation type="submission" date="2018-02" db="EMBL/GenBank/DDBJ databases">
        <authorList>
            <person name="Seth-Smith MB H."/>
            <person name="Seth-Smith H."/>
        </authorList>
    </citation>
    <scope>NUCLEOTIDE SEQUENCE [LARGE SCALE GENOMIC DNA]</scope>
</reference>
<dbReference type="AlphaFoldDB" id="A0A447GF30"/>
<dbReference type="Gene3D" id="3.20.20.80">
    <property type="entry name" value="Glycosidases"/>
    <property type="match status" value="1"/>
</dbReference>
<comment type="function">
    <text evidence="1">Alpha-L-fucosidase is responsible for hydrolyzing the alpha-1,6-linked fucose joined to the reducing-end N-acetylglucosamine of the carbohydrate moieties of glycoproteins.</text>
</comment>
<dbReference type="InterPro" id="IPR016286">
    <property type="entry name" value="FUC_metazoa-typ"/>
</dbReference>
<keyword evidence="6" id="KW-0326">Glycosidase</keyword>
<dbReference type="Proteomes" id="UP000269998">
    <property type="component" value="Chromosome"/>
</dbReference>
<dbReference type="EMBL" id="LR130759">
    <property type="protein sequence ID" value="VDM89065.1"/>
    <property type="molecule type" value="Genomic_DNA"/>
</dbReference>
<evidence type="ECO:0000256" key="6">
    <source>
        <dbReference type="ARBA" id="ARBA00023295"/>
    </source>
</evidence>
<dbReference type="GO" id="GO:0004560">
    <property type="term" value="F:alpha-L-fucosidase activity"/>
    <property type="evidence" value="ECO:0007669"/>
    <property type="project" value="InterPro"/>
</dbReference>
<dbReference type="Pfam" id="PF01120">
    <property type="entry name" value="Alpha_L_fucos"/>
    <property type="match status" value="2"/>
</dbReference>
<keyword evidence="9" id="KW-1185">Reference proteome</keyword>
<organism evidence="8 9">
    <name type="scientific">Mycobacterium basiliense</name>
    <dbReference type="NCBI Taxonomy" id="2094119"/>
    <lineage>
        <taxon>Bacteria</taxon>
        <taxon>Bacillati</taxon>
        <taxon>Actinomycetota</taxon>
        <taxon>Actinomycetes</taxon>
        <taxon>Mycobacteriales</taxon>
        <taxon>Mycobacteriaceae</taxon>
        <taxon>Mycobacterium</taxon>
    </lineage>
</organism>
<dbReference type="InterPro" id="IPR057739">
    <property type="entry name" value="Glyco_hydro_29_N"/>
</dbReference>
<dbReference type="InterPro" id="IPR017853">
    <property type="entry name" value="GH"/>
</dbReference>
<keyword evidence="5" id="KW-0378">Hydrolase</keyword>
<evidence type="ECO:0000313" key="8">
    <source>
        <dbReference type="EMBL" id="VDM89065.1"/>
    </source>
</evidence>
<evidence type="ECO:0000256" key="1">
    <source>
        <dbReference type="ARBA" id="ARBA00004071"/>
    </source>
</evidence>
<dbReference type="KEGG" id="mbai:MB901379_02632"/>
<evidence type="ECO:0000256" key="3">
    <source>
        <dbReference type="ARBA" id="ARBA00012662"/>
    </source>
</evidence>
<sequence length="489" mass="55430">MAEYLPTKKSLAAHPMPEWFENAKFGIFIHWGLYSVPGWAPLEADTQELIATKGPAYWLKHNPYAEWYQNTIGIPGSPSWRHHVETYGADFTYDDFKPIFNKALKQFDPDSWAQFFARVNARYIVLTTKHHDGFTLWPSRHPNPYKDSWQSTRDVVGDLTSAVRDRGLKMGLYYSGGYDWTFNPLVIKDLVGMAGSLVQTPEYAQYADNHIRELINRYQPSVLWNDIGYPPQSNLVELFAHYYNQVPDGVINDRWAQFPVPRVPGVEPLVKGGLSLANAVWRFLPNRFRVLDFPAGFHYDFRTPEYAQYDDIKTFKWESTRGVGNSFGNNRQEGPDEMLSLTELARGFADLVSKNGNLLLGIGPHPDGTIPEPQERLLANFGAWLDVTGEAYFDTRPWTIAEATATDGTGVRFTQGEDAVYATFLQAPGERRVGLLGLTGNADTRVRLLGGGTLEHDCTDDRINVTFPDRLDVWPAYALRITPKPRVKT</sequence>
<dbReference type="GO" id="GO:0016139">
    <property type="term" value="P:glycoside catabolic process"/>
    <property type="evidence" value="ECO:0007669"/>
    <property type="project" value="TreeGrafter"/>
</dbReference>
<evidence type="ECO:0000256" key="4">
    <source>
        <dbReference type="ARBA" id="ARBA00022729"/>
    </source>
</evidence>
<gene>
    <name evidence="8" type="ORF">MB901379_02632</name>
</gene>
<dbReference type="EC" id="3.2.1.51" evidence="3"/>
<keyword evidence="4" id="KW-0732">Signal</keyword>
<dbReference type="Gene3D" id="2.60.40.1180">
    <property type="entry name" value="Golgi alpha-mannosidase II"/>
    <property type="match status" value="1"/>
</dbReference>
<dbReference type="OrthoDB" id="5526311at2"/>
<dbReference type="PRINTS" id="PR00741">
    <property type="entry name" value="GLHYDRLASE29"/>
</dbReference>
<dbReference type="PIRSF" id="PIRSF001092">
    <property type="entry name" value="Alpha-L-fucosidase"/>
    <property type="match status" value="1"/>
</dbReference>
<protein>
    <recommendedName>
        <fullName evidence="3">alpha-L-fucosidase</fullName>
        <ecNumber evidence="3">3.2.1.51</ecNumber>
    </recommendedName>
</protein>
<dbReference type="RefSeq" id="WP_158017018.1">
    <property type="nucleotide sequence ID" value="NZ_CBCSKE010000024.1"/>
</dbReference>
<name>A0A447GF30_9MYCO</name>
<feature type="domain" description="Glycoside hydrolase family 29 N-terminal" evidence="7">
    <location>
        <begin position="3"/>
        <end position="257"/>
    </location>
</feature>
<dbReference type="PANTHER" id="PTHR10030">
    <property type="entry name" value="ALPHA-L-FUCOSIDASE"/>
    <property type="match status" value="1"/>
</dbReference>
<dbReference type="SUPFAM" id="SSF51445">
    <property type="entry name" value="(Trans)glycosidases"/>
    <property type="match status" value="1"/>
</dbReference>
<proteinExistence type="inferred from homology"/>
<evidence type="ECO:0000259" key="7">
    <source>
        <dbReference type="Pfam" id="PF01120"/>
    </source>
</evidence>
<accession>A0A447GF30</accession>
<feature type="domain" description="Glycoside hydrolase family 29 N-terminal" evidence="7">
    <location>
        <begin position="299"/>
        <end position="390"/>
    </location>
</feature>
<dbReference type="InterPro" id="IPR013780">
    <property type="entry name" value="Glyco_hydro_b"/>
</dbReference>
<evidence type="ECO:0000313" key="9">
    <source>
        <dbReference type="Proteomes" id="UP000269998"/>
    </source>
</evidence>